<dbReference type="PANTHER" id="PTHR31902">
    <property type="entry name" value="ACTIN PATCHES DISTAL PROTEIN 1"/>
    <property type="match status" value="1"/>
</dbReference>
<evidence type="ECO:0000313" key="1">
    <source>
        <dbReference type="EMBL" id="PWA78642.1"/>
    </source>
</evidence>
<reference evidence="1 2" key="1">
    <citation type="journal article" date="2018" name="Mol. Plant">
        <title>The genome of Artemisia annua provides insight into the evolution of Asteraceae family and artemisinin biosynthesis.</title>
        <authorList>
            <person name="Shen Q."/>
            <person name="Zhang L."/>
            <person name="Liao Z."/>
            <person name="Wang S."/>
            <person name="Yan T."/>
            <person name="Shi P."/>
            <person name="Liu M."/>
            <person name="Fu X."/>
            <person name="Pan Q."/>
            <person name="Wang Y."/>
            <person name="Lv Z."/>
            <person name="Lu X."/>
            <person name="Zhang F."/>
            <person name="Jiang W."/>
            <person name="Ma Y."/>
            <person name="Chen M."/>
            <person name="Hao X."/>
            <person name="Li L."/>
            <person name="Tang Y."/>
            <person name="Lv G."/>
            <person name="Zhou Y."/>
            <person name="Sun X."/>
            <person name="Brodelius P.E."/>
            <person name="Rose J.K.C."/>
            <person name="Tang K."/>
        </authorList>
    </citation>
    <scope>NUCLEOTIDE SEQUENCE [LARGE SCALE GENOMIC DNA]</scope>
    <source>
        <strain evidence="2">cv. Huhao1</strain>
        <tissue evidence="1">Leaf</tissue>
    </source>
</reference>
<dbReference type="CDD" id="cd03062">
    <property type="entry name" value="TRX_Fd_Sucrase"/>
    <property type="match status" value="1"/>
</dbReference>
<dbReference type="Proteomes" id="UP000245207">
    <property type="component" value="Unassembled WGS sequence"/>
</dbReference>
<proteinExistence type="predicted"/>
<sequence>MASMEIDSGSDKEMPLTVPLAFMRSLLVLLRVHIIKRKKKLESPKHNEDASPKKTEVKKVARMLRSRTKPPSGIVKMDDSKLNESVETLTGLHIFVCSHSSRDKRCGYCGPILIKRFKEKAELWGLENVSVTACSHIGGHKYAGNLIIYSFRDTKVSGHWYGYITSNDVPELLDNYIGKGEIIDRIIRGQLVMKTGVDLTLPNGNSLRFNELDSEASTPKEEIENGGGCCQGVNGFSCCRDATPELENETSKLIYLINIDEKGSKGMRVLGIDKQMGDLYYLDGNQGLGLFCAVFVESMPVCSVCLFLPSAKVQERISYFQCPNVSLEAFADATGQKWVISCKSIAGRLVRVHTGERRERRARGTAFAKVIITKHLC</sequence>
<dbReference type="Pfam" id="PF06999">
    <property type="entry name" value="Suc_Fer-like"/>
    <property type="match status" value="1"/>
</dbReference>
<evidence type="ECO:0000313" key="2">
    <source>
        <dbReference type="Proteomes" id="UP000245207"/>
    </source>
</evidence>
<accession>A0A2U1NYQ2</accession>
<dbReference type="InterPro" id="IPR009737">
    <property type="entry name" value="Aim32/Apd1-like"/>
</dbReference>
<dbReference type="SUPFAM" id="SSF52833">
    <property type="entry name" value="Thioredoxin-like"/>
    <property type="match status" value="1"/>
</dbReference>
<dbReference type="Gene3D" id="3.40.30.10">
    <property type="entry name" value="Glutaredoxin"/>
    <property type="match status" value="1"/>
</dbReference>
<name>A0A2U1NYQ2_ARTAN</name>
<protein>
    <submittedName>
        <fullName evidence="1">Sucrase/ferredoxin-like family protein</fullName>
    </submittedName>
</protein>
<organism evidence="1 2">
    <name type="scientific">Artemisia annua</name>
    <name type="common">Sweet wormwood</name>
    <dbReference type="NCBI Taxonomy" id="35608"/>
    <lineage>
        <taxon>Eukaryota</taxon>
        <taxon>Viridiplantae</taxon>
        <taxon>Streptophyta</taxon>
        <taxon>Embryophyta</taxon>
        <taxon>Tracheophyta</taxon>
        <taxon>Spermatophyta</taxon>
        <taxon>Magnoliopsida</taxon>
        <taxon>eudicotyledons</taxon>
        <taxon>Gunneridae</taxon>
        <taxon>Pentapetalae</taxon>
        <taxon>asterids</taxon>
        <taxon>campanulids</taxon>
        <taxon>Asterales</taxon>
        <taxon>Asteraceae</taxon>
        <taxon>Asteroideae</taxon>
        <taxon>Anthemideae</taxon>
        <taxon>Artemisiinae</taxon>
        <taxon>Artemisia</taxon>
    </lineage>
</organism>
<gene>
    <name evidence="1" type="ORF">CTI12_AA212220</name>
</gene>
<dbReference type="FunFam" id="3.40.30.10:FF:000213">
    <property type="entry name" value="APD1p protein"/>
    <property type="match status" value="1"/>
</dbReference>
<comment type="caution">
    <text evidence="1">The sequence shown here is derived from an EMBL/GenBank/DDBJ whole genome shotgun (WGS) entry which is preliminary data.</text>
</comment>
<dbReference type="EMBL" id="PKPP01001958">
    <property type="protein sequence ID" value="PWA78642.1"/>
    <property type="molecule type" value="Genomic_DNA"/>
</dbReference>
<dbReference type="InterPro" id="IPR036249">
    <property type="entry name" value="Thioredoxin-like_sf"/>
</dbReference>
<dbReference type="PANTHER" id="PTHR31902:SF10">
    <property type="entry name" value="SUCRASE_FERREDOXIN-LIKE FAMILY PROTEIN"/>
    <property type="match status" value="1"/>
</dbReference>
<dbReference type="OrthoDB" id="10253744at2759"/>
<dbReference type="STRING" id="35608.A0A2U1NYQ2"/>
<keyword evidence="2" id="KW-1185">Reference proteome</keyword>
<dbReference type="AlphaFoldDB" id="A0A2U1NYQ2"/>